<dbReference type="EMBL" id="JAPDRL010000011">
    <property type="protein sequence ID" value="KAJ9667601.1"/>
    <property type="molecule type" value="Genomic_DNA"/>
</dbReference>
<feature type="compositionally biased region" description="Polar residues" evidence="1">
    <location>
        <begin position="318"/>
        <end position="334"/>
    </location>
</feature>
<feature type="region of interest" description="Disordered" evidence="1">
    <location>
        <begin position="313"/>
        <end position="341"/>
    </location>
</feature>
<dbReference type="Gene3D" id="6.10.250.2790">
    <property type="match status" value="1"/>
</dbReference>
<accession>A0ABQ9P0T8</accession>
<comment type="caution">
    <text evidence="2">The sequence shown here is derived from an EMBL/GenBank/DDBJ whole genome shotgun (WGS) entry which is preliminary data.</text>
</comment>
<organism evidence="2 3">
    <name type="scientific">Coniosporium apollinis</name>
    <dbReference type="NCBI Taxonomy" id="61459"/>
    <lineage>
        <taxon>Eukaryota</taxon>
        <taxon>Fungi</taxon>
        <taxon>Dikarya</taxon>
        <taxon>Ascomycota</taxon>
        <taxon>Pezizomycotina</taxon>
        <taxon>Dothideomycetes</taxon>
        <taxon>Dothideomycetes incertae sedis</taxon>
        <taxon>Coniosporium</taxon>
    </lineage>
</organism>
<sequence>MAFSTNAEPQEVQPRSTHVADPTLLPFIQPTFDVADYFNTTLPSLSLSSSAAPRAPRQPSTATSASLQELSSQTQTLLAQLNVQTARLSNTLTQLTDDILRSGGRLAYRVEVLRGETLGLSEALTDGLQDDVRKFVPGGVTVKAGDTPAEKGNQAASEATDTRSDPAKVPESAGDAPTGSGEVPFISQLRTLTLVRARLESVIKVFGEAMQWTLPPSEVSLASSLISVSAPEPGSDSHSREEKGREFAEKLRNEISDLLTGGSTDAQGLDAAISRIDALRELATVWKGTAEEKARVRFVESLIKLVEDRQKALGRGQAQPSAQSAESRRQTANRAANEGGGFLQNLQRMRGNIYLE</sequence>
<name>A0ABQ9P0T8_9PEZI</name>
<evidence type="ECO:0000313" key="2">
    <source>
        <dbReference type="EMBL" id="KAJ9667601.1"/>
    </source>
</evidence>
<evidence type="ECO:0000313" key="3">
    <source>
        <dbReference type="Proteomes" id="UP001172684"/>
    </source>
</evidence>
<reference evidence="2" key="1">
    <citation type="submission" date="2022-10" db="EMBL/GenBank/DDBJ databases">
        <title>Culturing micro-colonial fungi from biological soil crusts in the Mojave desert and describing Neophaeococcomyces mojavensis, and introducing the new genera and species Taxawa tesnikishii.</title>
        <authorList>
            <person name="Kurbessoian T."/>
            <person name="Stajich J.E."/>
        </authorList>
    </citation>
    <scope>NUCLEOTIDE SEQUENCE</scope>
    <source>
        <strain evidence="2">TK_1</strain>
    </source>
</reference>
<keyword evidence="3" id="KW-1185">Reference proteome</keyword>
<evidence type="ECO:0000256" key="1">
    <source>
        <dbReference type="SAM" id="MobiDB-lite"/>
    </source>
</evidence>
<protein>
    <submittedName>
        <fullName evidence="2">Uncharacterized protein</fullName>
    </submittedName>
</protein>
<dbReference type="Proteomes" id="UP001172684">
    <property type="component" value="Unassembled WGS sequence"/>
</dbReference>
<feature type="region of interest" description="Disordered" evidence="1">
    <location>
        <begin position="143"/>
        <end position="182"/>
    </location>
</feature>
<gene>
    <name evidence="2" type="ORF">H2201_002136</name>
</gene>
<proteinExistence type="predicted"/>